<evidence type="ECO:0000313" key="2">
    <source>
        <dbReference type="Proteomes" id="UP000199550"/>
    </source>
</evidence>
<name>A0A1I4H0S8_9RHOB</name>
<keyword evidence="2" id="KW-1185">Reference proteome</keyword>
<dbReference type="RefSeq" id="WP_090190334.1">
    <property type="nucleotide sequence ID" value="NZ_FOTF01000015.1"/>
</dbReference>
<evidence type="ECO:0000313" key="1">
    <source>
        <dbReference type="EMBL" id="SFL35400.1"/>
    </source>
</evidence>
<dbReference type="InterPro" id="IPR014917">
    <property type="entry name" value="DUF1800"/>
</dbReference>
<gene>
    <name evidence="1" type="ORF">SAMN04488004_11529</name>
</gene>
<dbReference type="Pfam" id="PF08811">
    <property type="entry name" value="DUF1800"/>
    <property type="match status" value="1"/>
</dbReference>
<dbReference type="AlphaFoldDB" id="A0A1I4H0S8"/>
<protein>
    <recommendedName>
        <fullName evidence="3">DUF1800 domain-containing protein</fullName>
    </recommendedName>
</protein>
<reference evidence="1 2" key="1">
    <citation type="submission" date="2016-10" db="EMBL/GenBank/DDBJ databases">
        <authorList>
            <person name="de Groot N.N."/>
        </authorList>
    </citation>
    <scope>NUCLEOTIDE SEQUENCE [LARGE SCALE GENOMIC DNA]</scope>
    <source>
        <strain evidence="1 2">DSM 16199</strain>
    </source>
</reference>
<dbReference type="Proteomes" id="UP000199550">
    <property type="component" value="Unassembled WGS sequence"/>
</dbReference>
<dbReference type="STRING" id="195913.SAMN04488004_11529"/>
<dbReference type="EMBL" id="FOTF01000015">
    <property type="protein sequence ID" value="SFL35400.1"/>
    <property type="molecule type" value="Genomic_DNA"/>
</dbReference>
<organism evidence="1 2">
    <name type="scientific">Loktanella salsilacus</name>
    <dbReference type="NCBI Taxonomy" id="195913"/>
    <lineage>
        <taxon>Bacteria</taxon>
        <taxon>Pseudomonadati</taxon>
        <taxon>Pseudomonadota</taxon>
        <taxon>Alphaproteobacteria</taxon>
        <taxon>Rhodobacterales</taxon>
        <taxon>Roseobacteraceae</taxon>
        <taxon>Loktanella</taxon>
    </lineage>
</organism>
<accession>A0A1I4H0S8</accession>
<sequence>MTFDPIIAATRFGTGLSPVIEPPWDTESMLGKLGGPDQAAALMPIAGFEATTPTLAFIGALNKADREARGTDGEAAAKEAIRQKNRELSDVSRHNTLSTLARCVTAQDGLRERLTLFWADHFTVIGRGFNQRHLVTPYIADAIRPHVAGRFADMVKAVVMHPMMLLYLEQTRSLGPSSPQGLKSGRGLNENLARELLELHLIGVGGGYDQTDVTQMAELLTGLSYNAVHGVTYRAQQAEPGAEVVMGRRYSADSALATITSALEDIAIRPETAAHISRKLAVHFVSDTPDPDLIAGMSRAFVDSGGDLLAVTGAMLQHPAAWSPVRAKVRQPFIFIAAGLRALGVRADRIMPLGNGQFKRHLTDPLRLMGQPFEQPVGPDGWAEEPAAWITPQGLAGRISWAVASPAEFVDTLPDPRKFVQTAVGPTAPPELIFAADAAESLADGVALVLTSPAFQRI</sequence>
<evidence type="ECO:0008006" key="3">
    <source>
        <dbReference type="Google" id="ProtNLM"/>
    </source>
</evidence>
<proteinExistence type="predicted"/>
<dbReference type="OrthoDB" id="9772295at2"/>